<keyword evidence="5 8" id="KW-0418">Kinase</keyword>
<name>A0A645F993_9ZZZZ</name>
<dbReference type="InterPro" id="IPR050736">
    <property type="entry name" value="Sensor_HK_Regulatory"/>
</dbReference>
<dbReference type="AlphaFoldDB" id="A0A645F993"/>
<keyword evidence="6" id="KW-0902">Two-component regulatory system</keyword>
<evidence type="ECO:0000256" key="6">
    <source>
        <dbReference type="ARBA" id="ARBA00023012"/>
    </source>
</evidence>
<dbReference type="InterPro" id="IPR003594">
    <property type="entry name" value="HATPase_dom"/>
</dbReference>
<evidence type="ECO:0000313" key="8">
    <source>
        <dbReference type="EMBL" id="MPN10122.1"/>
    </source>
</evidence>
<dbReference type="SMART" id="SM00387">
    <property type="entry name" value="HATPase_c"/>
    <property type="match status" value="1"/>
</dbReference>
<gene>
    <name evidence="8" type="primary">walK_19</name>
    <name evidence="8" type="ORF">SDC9_157415</name>
</gene>
<comment type="catalytic activity">
    <reaction evidence="1">
        <text>ATP + protein L-histidine = ADP + protein N-phospho-L-histidine.</text>
        <dbReference type="EC" id="2.7.13.3"/>
    </reaction>
</comment>
<dbReference type="EC" id="2.7.13.3" evidence="2"/>
<dbReference type="FunFam" id="3.30.565.10:FF:000006">
    <property type="entry name" value="Sensor histidine kinase WalK"/>
    <property type="match status" value="1"/>
</dbReference>
<dbReference type="InterPro" id="IPR036890">
    <property type="entry name" value="HATPase_C_sf"/>
</dbReference>
<keyword evidence="4 8" id="KW-0808">Transferase</keyword>
<comment type="caution">
    <text evidence="8">The sequence shown here is derived from an EMBL/GenBank/DDBJ whole genome shotgun (WGS) entry which is preliminary data.</text>
</comment>
<evidence type="ECO:0000256" key="1">
    <source>
        <dbReference type="ARBA" id="ARBA00000085"/>
    </source>
</evidence>
<organism evidence="8">
    <name type="scientific">bioreactor metagenome</name>
    <dbReference type="NCBI Taxonomy" id="1076179"/>
    <lineage>
        <taxon>unclassified sequences</taxon>
        <taxon>metagenomes</taxon>
        <taxon>ecological metagenomes</taxon>
    </lineage>
</organism>
<dbReference type="PANTHER" id="PTHR43711:SF1">
    <property type="entry name" value="HISTIDINE KINASE 1"/>
    <property type="match status" value="1"/>
</dbReference>
<dbReference type="InterPro" id="IPR005467">
    <property type="entry name" value="His_kinase_dom"/>
</dbReference>
<keyword evidence="3" id="KW-0597">Phosphoprotein</keyword>
<dbReference type="GO" id="GO:0000160">
    <property type="term" value="P:phosphorelay signal transduction system"/>
    <property type="evidence" value="ECO:0007669"/>
    <property type="project" value="UniProtKB-KW"/>
</dbReference>
<evidence type="ECO:0000256" key="3">
    <source>
        <dbReference type="ARBA" id="ARBA00022553"/>
    </source>
</evidence>
<evidence type="ECO:0000256" key="4">
    <source>
        <dbReference type="ARBA" id="ARBA00022679"/>
    </source>
</evidence>
<dbReference type="PROSITE" id="PS50109">
    <property type="entry name" value="HIS_KIN"/>
    <property type="match status" value="1"/>
</dbReference>
<dbReference type="PANTHER" id="PTHR43711">
    <property type="entry name" value="TWO-COMPONENT HISTIDINE KINASE"/>
    <property type="match status" value="1"/>
</dbReference>
<dbReference type="InterPro" id="IPR004358">
    <property type="entry name" value="Sig_transdc_His_kin-like_C"/>
</dbReference>
<dbReference type="Pfam" id="PF02518">
    <property type="entry name" value="HATPase_c"/>
    <property type="match status" value="1"/>
</dbReference>
<evidence type="ECO:0000259" key="7">
    <source>
        <dbReference type="PROSITE" id="PS50109"/>
    </source>
</evidence>
<evidence type="ECO:0000256" key="5">
    <source>
        <dbReference type="ARBA" id="ARBA00022777"/>
    </source>
</evidence>
<reference evidence="8" key="1">
    <citation type="submission" date="2019-08" db="EMBL/GenBank/DDBJ databases">
        <authorList>
            <person name="Kucharzyk K."/>
            <person name="Murdoch R.W."/>
            <person name="Higgins S."/>
            <person name="Loffler F."/>
        </authorList>
    </citation>
    <scope>NUCLEOTIDE SEQUENCE</scope>
</reference>
<sequence>MVEKFKVQAKKPVEFKISFTPENIHMQLDTTLISNAVSNLIDNAIKYSGNSVTINIRCEQKDNNVFLHIKDNGYGMSEKDQAKVFTMFERGKAVARQQAKGFGLGLSYVKSVVEAHGGAVNLSSKEGEGAEFVLVLPLE</sequence>
<accession>A0A645F993</accession>
<dbReference type="CDD" id="cd00075">
    <property type="entry name" value="HATPase"/>
    <property type="match status" value="1"/>
</dbReference>
<dbReference type="PRINTS" id="PR00344">
    <property type="entry name" value="BCTRLSENSOR"/>
</dbReference>
<proteinExistence type="predicted"/>
<evidence type="ECO:0000256" key="2">
    <source>
        <dbReference type="ARBA" id="ARBA00012438"/>
    </source>
</evidence>
<dbReference type="GO" id="GO:0004673">
    <property type="term" value="F:protein histidine kinase activity"/>
    <property type="evidence" value="ECO:0007669"/>
    <property type="project" value="UniProtKB-EC"/>
</dbReference>
<dbReference type="SUPFAM" id="SSF55874">
    <property type="entry name" value="ATPase domain of HSP90 chaperone/DNA topoisomerase II/histidine kinase"/>
    <property type="match status" value="1"/>
</dbReference>
<protein>
    <recommendedName>
        <fullName evidence="2">histidine kinase</fullName>
        <ecNumber evidence="2">2.7.13.3</ecNumber>
    </recommendedName>
</protein>
<dbReference type="EMBL" id="VSSQ01056263">
    <property type="protein sequence ID" value="MPN10122.1"/>
    <property type="molecule type" value="Genomic_DNA"/>
</dbReference>
<dbReference type="Gene3D" id="3.30.565.10">
    <property type="entry name" value="Histidine kinase-like ATPase, C-terminal domain"/>
    <property type="match status" value="1"/>
</dbReference>
<feature type="domain" description="Histidine kinase" evidence="7">
    <location>
        <begin position="1"/>
        <end position="139"/>
    </location>
</feature>